<name>A0ABV4BA44_9GAMM</name>
<evidence type="ECO:0000313" key="9">
    <source>
        <dbReference type="EMBL" id="MEY6431279.1"/>
    </source>
</evidence>
<dbReference type="EMBL" id="JBDKXB010000002">
    <property type="protein sequence ID" value="MEY6431279.1"/>
    <property type="molecule type" value="Genomic_DNA"/>
</dbReference>
<dbReference type="Pfam" id="PF03755">
    <property type="entry name" value="YicC-like_N"/>
    <property type="match status" value="1"/>
</dbReference>
<evidence type="ECO:0000259" key="8">
    <source>
        <dbReference type="Pfam" id="PF08340"/>
    </source>
</evidence>
<reference evidence="9 10" key="1">
    <citation type="submission" date="2024-05" db="EMBL/GenBank/DDBJ databases">
        <title>Genome Sequence and Characterization of the New Strain Purple Sulfur Bacterium of Genus Thioalkalicoccus.</title>
        <authorList>
            <person name="Bryantseva I.A."/>
            <person name="Kyndt J.A."/>
            <person name="Imhoff J.F."/>
        </authorList>
    </citation>
    <scope>NUCLEOTIDE SEQUENCE [LARGE SCALE GENOMIC DNA]</scope>
    <source>
        <strain evidence="9 10">Um2</strain>
    </source>
</reference>
<evidence type="ECO:0000259" key="7">
    <source>
        <dbReference type="Pfam" id="PF03755"/>
    </source>
</evidence>
<keyword evidence="10" id="KW-1185">Reference proteome</keyword>
<dbReference type="InterPro" id="IPR013551">
    <property type="entry name" value="YicC-like_C"/>
</dbReference>
<dbReference type="PANTHER" id="PTHR30636">
    <property type="entry name" value="UPF0701 PROTEIN YICC"/>
    <property type="match status" value="1"/>
</dbReference>
<accession>A0ABV4BA44</accession>
<dbReference type="PANTHER" id="PTHR30636:SF3">
    <property type="entry name" value="UPF0701 PROTEIN YICC"/>
    <property type="match status" value="1"/>
</dbReference>
<keyword evidence="2" id="KW-0540">Nuclease</keyword>
<protein>
    <submittedName>
        <fullName evidence="9">YicC/YloC family endoribonuclease</fullName>
        <ecNumber evidence="9">3.1.-.-</ecNumber>
    </submittedName>
</protein>
<dbReference type="EC" id="3.1.-.-" evidence="9"/>
<evidence type="ECO:0000256" key="4">
    <source>
        <dbReference type="ARBA" id="ARBA00022801"/>
    </source>
</evidence>
<keyword evidence="3" id="KW-0255">Endonuclease</keyword>
<evidence type="ECO:0000256" key="6">
    <source>
        <dbReference type="SAM" id="Coils"/>
    </source>
</evidence>
<dbReference type="Proteomes" id="UP001564408">
    <property type="component" value="Unassembled WGS sequence"/>
</dbReference>
<dbReference type="InterPro" id="IPR005229">
    <property type="entry name" value="YicC/YloC-like"/>
</dbReference>
<comment type="similarity">
    <text evidence="5">Belongs to the YicC/YloC family.</text>
</comment>
<dbReference type="Pfam" id="PF08340">
    <property type="entry name" value="YicC-like_C"/>
    <property type="match status" value="1"/>
</dbReference>
<evidence type="ECO:0000256" key="5">
    <source>
        <dbReference type="ARBA" id="ARBA00035648"/>
    </source>
</evidence>
<gene>
    <name evidence="9" type="ORF">ABC977_02530</name>
</gene>
<keyword evidence="6" id="KW-0175">Coiled coil</keyword>
<dbReference type="InterPro" id="IPR013527">
    <property type="entry name" value="YicC-like_N"/>
</dbReference>
<feature type="domain" description="Endoribonuclease YicC-like N-terminal" evidence="7">
    <location>
        <begin position="2"/>
        <end position="154"/>
    </location>
</feature>
<evidence type="ECO:0000256" key="2">
    <source>
        <dbReference type="ARBA" id="ARBA00022722"/>
    </source>
</evidence>
<evidence type="ECO:0000313" key="10">
    <source>
        <dbReference type="Proteomes" id="UP001564408"/>
    </source>
</evidence>
<evidence type="ECO:0000256" key="1">
    <source>
        <dbReference type="ARBA" id="ARBA00001968"/>
    </source>
</evidence>
<dbReference type="RefSeq" id="WP_369665662.1">
    <property type="nucleotide sequence ID" value="NZ_JBDKXB010000002.1"/>
</dbReference>
<feature type="coiled-coil region" evidence="6">
    <location>
        <begin position="154"/>
        <end position="219"/>
    </location>
</feature>
<keyword evidence="4 9" id="KW-0378">Hydrolase</keyword>
<comment type="caution">
    <text evidence="9">The sequence shown here is derived from an EMBL/GenBank/DDBJ whole genome shotgun (WGS) entry which is preliminary data.</text>
</comment>
<comment type="cofactor">
    <cofactor evidence="1">
        <name>a divalent metal cation</name>
        <dbReference type="ChEBI" id="CHEBI:60240"/>
    </cofactor>
</comment>
<dbReference type="NCBIfam" id="TIGR00255">
    <property type="entry name" value="YicC/YloC family endoribonuclease"/>
    <property type="match status" value="1"/>
</dbReference>
<sequence length="288" mass="32565">MVKSMTAFAREDLSSESGELVWEVRSVNHRFLEPSIRLPEDLRALEPAVRERLTGRLQRGKVDCTLRYVARPGAMTSLTVNHHLLRQLIAVGDEVAVALDQAAALSVADLLRWPGLLQEPARDLDEVMSTALSLLDRTLDGLIAARQREGARLMQLIAARCDELERLVEQVRARLPDILAEFRQRLLDRLTELRAELDASRLEQEVVMIAQRIDVAEELDRIAAHVAEIRDVCRRPEAIGRRLDFLMQELNREANTLGSKSVDVATTRAAVDMKVLVEQMREQVQNVE</sequence>
<proteinExistence type="inferred from homology"/>
<organism evidence="9 10">
    <name type="scientific">Thioalkalicoccus limnaeus</name>
    <dbReference type="NCBI Taxonomy" id="120681"/>
    <lineage>
        <taxon>Bacteria</taxon>
        <taxon>Pseudomonadati</taxon>
        <taxon>Pseudomonadota</taxon>
        <taxon>Gammaproteobacteria</taxon>
        <taxon>Chromatiales</taxon>
        <taxon>Chromatiaceae</taxon>
        <taxon>Thioalkalicoccus</taxon>
    </lineage>
</organism>
<dbReference type="GO" id="GO:0016787">
    <property type="term" value="F:hydrolase activity"/>
    <property type="evidence" value="ECO:0007669"/>
    <property type="project" value="UniProtKB-KW"/>
</dbReference>
<feature type="domain" description="Endoribonuclease YicC-like C-terminal" evidence="8">
    <location>
        <begin position="172"/>
        <end position="288"/>
    </location>
</feature>
<evidence type="ECO:0000256" key="3">
    <source>
        <dbReference type="ARBA" id="ARBA00022759"/>
    </source>
</evidence>